<dbReference type="GO" id="GO:0040029">
    <property type="term" value="P:epigenetic regulation of gene expression"/>
    <property type="evidence" value="ECO:0007669"/>
    <property type="project" value="UniProtKB-ARBA"/>
</dbReference>
<dbReference type="GO" id="GO:0048598">
    <property type="term" value="P:embryonic morphogenesis"/>
    <property type="evidence" value="ECO:0007669"/>
    <property type="project" value="UniProtKB-ARBA"/>
</dbReference>
<feature type="domain" description="C2H2-type" evidence="11">
    <location>
        <begin position="443"/>
        <end position="471"/>
    </location>
</feature>
<feature type="domain" description="C2H2-type" evidence="11">
    <location>
        <begin position="526"/>
        <end position="554"/>
    </location>
</feature>
<dbReference type="FunFam" id="3.30.160.60:FF:000512">
    <property type="entry name" value="zinc finger protein 197 isoform X1"/>
    <property type="match status" value="1"/>
</dbReference>
<evidence type="ECO:0000256" key="8">
    <source>
        <dbReference type="ARBA" id="ARBA00023242"/>
    </source>
</evidence>
<dbReference type="FunFam" id="3.30.160.60:FF:000690">
    <property type="entry name" value="Zinc finger protein 354C"/>
    <property type="match status" value="1"/>
</dbReference>
<dbReference type="GO" id="GO:0001228">
    <property type="term" value="F:DNA-binding transcription activator activity, RNA polymerase II-specific"/>
    <property type="evidence" value="ECO:0007669"/>
    <property type="project" value="TreeGrafter"/>
</dbReference>
<dbReference type="GO" id="GO:0005634">
    <property type="term" value="C:nucleus"/>
    <property type="evidence" value="ECO:0007669"/>
    <property type="project" value="UniProtKB-SubCell"/>
</dbReference>
<dbReference type="InterPro" id="IPR036236">
    <property type="entry name" value="Znf_C2H2_sf"/>
</dbReference>
<feature type="region of interest" description="Disordered" evidence="10">
    <location>
        <begin position="56"/>
        <end position="116"/>
    </location>
</feature>
<evidence type="ECO:0000259" key="11">
    <source>
        <dbReference type="PROSITE" id="PS50157"/>
    </source>
</evidence>
<keyword evidence="13" id="KW-1185">Reference proteome</keyword>
<evidence type="ECO:0000256" key="3">
    <source>
        <dbReference type="ARBA" id="ARBA00022723"/>
    </source>
</evidence>
<dbReference type="GO" id="GO:0008270">
    <property type="term" value="F:zinc ion binding"/>
    <property type="evidence" value="ECO:0007669"/>
    <property type="project" value="UniProtKB-KW"/>
</dbReference>
<protein>
    <recommendedName>
        <fullName evidence="11">C2H2-type domain-containing protein</fullName>
    </recommendedName>
</protein>
<dbReference type="PANTHER" id="PTHR24376">
    <property type="entry name" value="ZINC FINGER PROTEIN"/>
    <property type="match status" value="1"/>
</dbReference>
<proteinExistence type="predicted"/>
<accession>A0AAG5CN66</accession>
<dbReference type="InterPro" id="IPR041661">
    <property type="entry name" value="ZN622/Rei1/Reh1_Znf-C2H2"/>
</dbReference>
<dbReference type="GO" id="GO:0003682">
    <property type="term" value="F:chromatin binding"/>
    <property type="evidence" value="ECO:0007669"/>
    <property type="project" value="UniProtKB-ARBA"/>
</dbReference>
<dbReference type="FunFam" id="3.30.160.60:FF:000446">
    <property type="entry name" value="Zinc finger protein"/>
    <property type="match status" value="1"/>
</dbReference>
<evidence type="ECO:0000256" key="4">
    <source>
        <dbReference type="ARBA" id="ARBA00022737"/>
    </source>
</evidence>
<dbReference type="GO" id="GO:0000978">
    <property type="term" value="F:RNA polymerase II cis-regulatory region sequence-specific DNA binding"/>
    <property type="evidence" value="ECO:0007669"/>
    <property type="project" value="TreeGrafter"/>
</dbReference>
<feature type="domain" description="C2H2-type" evidence="11">
    <location>
        <begin position="782"/>
        <end position="809"/>
    </location>
</feature>
<feature type="domain" description="C2H2-type" evidence="11">
    <location>
        <begin position="555"/>
        <end position="582"/>
    </location>
</feature>
<keyword evidence="8" id="KW-0539">Nucleus</keyword>
<evidence type="ECO:0000313" key="13">
    <source>
        <dbReference type="Proteomes" id="UP000075880"/>
    </source>
</evidence>
<dbReference type="FunFam" id="3.30.160.60:FF:001498">
    <property type="entry name" value="Zinc finger protein 404"/>
    <property type="match status" value="2"/>
</dbReference>
<dbReference type="FunFam" id="3.30.160.60:FF:000624">
    <property type="entry name" value="zinc finger protein 697"/>
    <property type="match status" value="1"/>
</dbReference>
<feature type="domain" description="C2H2-type" evidence="11">
    <location>
        <begin position="583"/>
        <end position="610"/>
    </location>
</feature>
<dbReference type="GO" id="GO:0048729">
    <property type="term" value="P:tissue morphogenesis"/>
    <property type="evidence" value="ECO:0007669"/>
    <property type="project" value="UniProtKB-ARBA"/>
</dbReference>
<keyword evidence="2" id="KW-1017">Isopeptide bond</keyword>
<feature type="region of interest" description="Disordered" evidence="10">
    <location>
        <begin position="162"/>
        <end position="187"/>
    </location>
</feature>
<evidence type="ECO:0000256" key="9">
    <source>
        <dbReference type="PROSITE-ProRule" id="PRU00042"/>
    </source>
</evidence>
<dbReference type="Gene3D" id="3.30.160.60">
    <property type="entry name" value="Classic Zinc Finger"/>
    <property type="match status" value="13"/>
</dbReference>
<feature type="compositionally biased region" description="Polar residues" evidence="10">
    <location>
        <begin position="162"/>
        <end position="171"/>
    </location>
</feature>
<evidence type="ECO:0000256" key="10">
    <source>
        <dbReference type="SAM" id="MobiDB-lite"/>
    </source>
</evidence>
<evidence type="ECO:0000256" key="2">
    <source>
        <dbReference type="ARBA" id="ARBA00022499"/>
    </source>
</evidence>
<organism evidence="12 13">
    <name type="scientific">Anopheles atroparvus</name>
    <name type="common">European mosquito</name>
    <dbReference type="NCBI Taxonomy" id="41427"/>
    <lineage>
        <taxon>Eukaryota</taxon>
        <taxon>Metazoa</taxon>
        <taxon>Ecdysozoa</taxon>
        <taxon>Arthropoda</taxon>
        <taxon>Hexapoda</taxon>
        <taxon>Insecta</taxon>
        <taxon>Pterygota</taxon>
        <taxon>Neoptera</taxon>
        <taxon>Endopterygota</taxon>
        <taxon>Diptera</taxon>
        <taxon>Nematocera</taxon>
        <taxon>Culicoidea</taxon>
        <taxon>Culicidae</taxon>
        <taxon>Anophelinae</taxon>
        <taxon>Anopheles</taxon>
    </lineage>
</organism>
<feature type="domain" description="C2H2-type" evidence="11">
    <location>
        <begin position="348"/>
        <end position="375"/>
    </location>
</feature>
<dbReference type="PANTHER" id="PTHR24376:SF235">
    <property type="entry name" value="C2H2-TYPE DOMAIN-CONTAINING PROTEIN"/>
    <property type="match status" value="1"/>
</dbReference>
<keyword evidence="7" id="KW-0832">Ubl conjugation</keyword>
<reference evidence="12" key="1">
    <citation type="submission" date="2024-04" db="UniProtKB">
        <authorList>
            <consortium name="EnsemblMetazoa"/>
        </authorList>
    </citation>
    <scope>IDENTIFICATION</scope>
    <source>
        <strain evidence="12">EBRO</strain>
    </source>
</reference>
<evidence type="ECO:0000256" key="1">
    <source>
        <dbReference type="ARBA" id="ARBA00004123"/>
    </source>
</evidence>
<feature type="compositionally biased region" description="Acidic residues" evidence="10">
    <location>
        <begin position="80"/>
        <end position="89"/>
    </location>
</feature>
<evidence type="ECO:0000256" key="6">
    <source>
        <dbReference type="ARBA" id="ARBA00022833"/>
    </source>
</evidence>
<feature type="domain" description="C2H2-type" evidence="11">
    <location>
        <begin position="810"/>
        <end position="837"/>
    </location>
</feature>
<dbReference type="GO" id="GO:0000785">
    <property type="term" value="C:chromatin"/>
    <property type="evidence" value="ECO:0007669"/>
    <property type="project" value="UniProtKB-ARBA"/>
</dbReference>
<dbReference type="SUPFAM" id="SSF57667">
    <property type="entry name" value="beta-beta-alpha zinc fingers"/>
    <property type="match status" value="8"/>
</dbReference>
<dbReference type="InterPro" id="IPR013087">
    <property type="entry name" value="Znf_C2H2_type"/>
</dbReference>
<keyword evidence="4" id="KW-0677">Repeat</keyword>
<keyword evidence="6" id="KW-0862">Zinc</keyword>
<evidence type="ECO:0000256" key="7">
    <source>
        <dbReference type="ARBA" id="ARBA00022843"/>
    </source>
</evidence>
<dbReference type="AlphaFoldDB" id="A0AAG5CN66"/>
<feature type="compositionally biased region" description="Basic and acidic residues" evidence="10">
    <location>
        <begin position="56"/>
        <end position="79"/>
    </location>
</feature>
<feature type="domain" description="C2H2-type" evidence="11">
    <location>
        <begin position="672"/>
        <end position="699"/>
    </location>
</feature>
<dbReference type="FunFam" id="3.30.160.60:FF:000100">
    <property type="entry name" value="Zinc finger 45-like"/>
    <property type="match status" value="2"/>
</dbReference>
<dbReference type="SMART" id="SM00355">
    <property type="entry name" value="ZnF_C2H2"/>
    <property type="match status" value="19"/>
</dbReference>
<feature type="domain" description="C2H2-type" evidence="11">
    <location>
        <begin position="253"/>
        <end position="281"/>
    </location>
</feature>
<comment type="subcellular location">
    <subcellularLocation>
        <location evidence="1">Nucleus</location>
    </subcellularLocation>
</comment>
<dbReference type="EnsemblMetazoa" id="ENSAATROPT000272">
    <property type="protein sequence ID" value="ENSAATROPP000257"/>
    <property type="gene ID" value="ENSAATROPG000223"/>
</dbReference>
<feature type="domain" description="C2H2-type" evidence="11">
    <location>
        <begin position="701"/>
        <end position="728"/>
    </location>
</feature>
<feature type="compositionally biased region" description="Acidic residues" evidence="10">
    <location>
        <begin position="97"/>
        <end position="108"/>
    </location>
</feature>
<keyword evidence="5 9" id="KW-0863">Zinc-finger</keyword>
<dbReference type="PROSITE" id="PS00028">
    <property type="entry name" value="ZINC_FINGER_C2H2_1"/>
    <property type="match status" value="12"/>
</dbReference>
<name>A0AAG5CN66_ANOAO</name>
<dbReference type="Pfam" id="PF12756">
    <property type="entry name" value="zf-C2H2_2"/>
    <property type="match status" value="1"/>
</dbReference>
<dbReference type="Proteomes" id="UP000075880">
    <property type="component" value="Unassembled WGS sequence"/>
</dbReference>
<dbReference type="PROSITE" id="PS50157">
    <property type="entry name" value="ZINC_FINGER_C2H2_2"/>
    <property type="match status" value="12"/>
</dbReference>
<evidence type="ECO:0000313" key="12">
    <source>
        <dbReference type="EnsemblMetazoa" id="ENSAATROPP000257"/>
    </source>
</evidence>
<keyword evidence="3" id="KW-0479">Metal-binding</keyword>
<feature type="region of interest" description="Disordered" evidence="10">
    <location>
        <begin position="203"/>
        <end position="224"/>
    </location>
</feature>
<dbReference type="Pfam" id="PF00096">
    <property type="entry name" value="zf-C2H2"/>
    <property type="match status" value="8"/>
</dbReference>
<evidence type="ECO:0000256" key="5">
    <source>
        <dbReference type="ARBA" id="ARBA00022771"/>
    </source>
</evidence>
<sequence length="892" mass="103058">MLLRHVIPLNNDVEEIYIVKQEVDPQQLNWNAQETGSQLQPTDLFVNENFEIKDEPCNEHIPHSNEPEGDSKADLYDTHESEEDESDSETESKENADEHEEKEEDPDDNSSFVKTEEERKYNIIGSVEVPDLLNLGEDMAYALHAVKIEPMENCVQSAPENLDSLQNSKSEPLSADDSDSAADSISSEDYKLSDLSKLLQKEQAAVGRRGARRPRATATEEHECQNIRRRSTTVVLKMDGSPAMDEMPREVITKCYICRKDFLLRKKLLRHLRTEHAKDLPFSCSICVSETLTNLNRLNLHFVQHDPTLKRRCLYCPARFSCGQAVSRHMRKLHPVQYDIDSEKSRRFVCRYCAQKFTKKYDLEKHEKKHLLELPNDGGCVKRELKCYICNDFVGTSREDLQTHLCLHSDWLPYRCGKCGDKLINSTRVLREHLRQHAEGLAIKCVYCEQRFVSLADCQRHEEREHMQEKQADELQEAKIQAEIHNTKVVVVDGQKRFQCVYCERSYTLLSTLRRHQNVHTLEQSFECKHCRKVFNKSSSLIMHEKRNHDVDSPFSCDMCGKRFKETSRLIEHRRTHSGEKPFICEVCGKCFRLCQVLKEHKLSCFGSEANQLCFCGLCAQTFENLSVALQHVKSSHEPDIPDTKCRYCDLIFRDAESLVEHEFRHTLPGIITCKFCNRIFKHHKNLMRHQKMHADQPVPYMCDLCGKTFTQKGSLTIHRRIHTGERPFSCGLCNKGFVDKKEMRRHYTSHFNPQSKLYIPNAHTIATPPEAGPTGKKYKTYNCKICSRQFTSSSNLAKHVTTHTGEKKYMCEFCDKRFSQGGQLTVHRRIHTGERPFACDTCGDRFLDGSSFKRHITHKLCKILATTDGTPPSEEHCKLESALVPLMDSFQ</sequence>
<feature type="domain" description="C2H2-type" evidence="11">
    <location>
        <begin position="729"/>
        <end position="756"/>
    </location>
</feature>
<feature type="domain" description="C2H2-type" evidence="11">
    <location>
        <begin position="498"/>
        <end position="525"/>
    </location>
</feature>